<dbReference type="Gene3D" id="2.60.40.60">
    <property type="entry name" value="Cadherins"/>
    <property type="match status" value="1"/>
</dbReference>
<dbReference type="InterPro" id="IPR013783">
    <property type="entry name" value="Ig-like_fold"/>
</dbReference>
<evidence type="ECO:0000256" key="1">
    <source>
        <dbReference type="ARBA" id="ARBA00022617"/>
    </source>
</evidence>
<dbReference type="InterPro" id="IPR009056">
    <property type="entry name" value="Cyt_c-like_dom"/>
</dbReference>
<dbReference type="InterPro" id="IPR051395">
    <property type="entry name" value="Cytochrome_c_Peroxidase/MauG"/>
</dbReference>
<evidence type="ECO:0000256" key="4">
    <source>
        <dbReference type="ARBA" id="ARBA00023004"/>
    </source>
</evidence>
<dbReference type="Gene3D" id="1.10.760.10">
    <property type="entry name" value="Cytochrome c-like domain"/>
    <property type="match status" value="2"/>
</dbReference>
<dbReference type="GO" id="GO:0016020">
    <property type="term" value="C:membrane"/>
    <property type="evidence" value="ECO:0007669"/>
    <property type="project" value="InterPro"/>
</dbReference>
<dbReference type="InterPro" id="IPR022409">
    <property type="entry name" value="PKD/Chitinase_dom"/>
</dbReference>
<dbReference type="Pfam" id="PF13205">
    <property type="entry name" value="Big_5"/>
    <property type="match status" value="1"/>
</dbReference>
<dbReference type="CDD" id="cd11304">
    <property type="entry name" value="Cadherin_repeat"/>
    <property type="match status" value="1"/>
</dbReference>
<dbReference type="GO" id="GO:0020037">
    <property type="term" value="F:heme binding"/>
    <property type="evidence" value="ECO:0007669"/>
    <property type="project" value="InterPro"/>
</dbReference>
<dbReference type="InterPro" id="IPR015943">
    <property type="entry name" value="WD40/YVTN_repeat-like_dom_sf"/>
</dbReference>
<name>A0A5D0HSH8_9FLAO</name>
<dbReference type="PROSITE" id="PS50093">
    <property type="entry name" value="PKD"/>
    <property type="match status" value="1"/>
</dbReference>
<dbReference type="OrthoDB" id="9805202at2"/>
<dbReference type="Gene3D" id="2.60.40.10">
    <property type="entry name" value="Immunoglobulins"/>
    <property type="match status" value="1"/>
</dbReference>
<dbReference type="InterPro" id="IPR035986">
    <property type="entry name" value="PKD_dom_sf"/>
</dbReference>
<keyword evidence="2 5" id="KW-0479">Metal-binding</keyword>
<dbReference type="GO" id="GO:0007156">
    <property type="term" value="P:homophilic cell adhesion via plasma membrane adhesion molecules"/>
    <property type="evidence" value="ECO:0007669"/>
    <property type="project" value="InterPro"/>
</dbReference>
<accession>A0A5D0HSH8</accession>
<dbReference type="Gene3D" id="2.130.10.10">
    <property type="entry name" value="YVTN repeat-like/Quinoprotein amine dehydrogenase"/>
    <property type="match status" value="1"/>
</dbReference>
<dbReference type="GO" id="GO:0009055">
    <property type="term" value="F:electron transfer activity"/>
    <property type="evidence" value="ECO:0007669"/>
    <property type="project" value="InterPro"/>
</dbReference>
<organism evidence="9 10">
    <name type="scientific">Seonamhaeicola marinus</name>
    <dbReference type="NCBI Taxonomy" id="1912246"/>
    <lineage>
        <taxon>Bacteria</taxon>
        <taxon>Pseudomonadati</taxon>
        <taxon>Bacteroidota</taxon>
        <taxon>Flavobacteriia</taxon>
        <taxon>Flavobacteriales</taxon>
        <taxon>Flavobacteriaceae</taxon>
    </lineage>
</organism>
<dbReference type="InterPro" id="IPR000601">
    <property type="entry name" value="PKD_dom"/>
</dbReference>
<feature type="domain" description="PKD" evidence="6">
    <location>
        <begin position="569"/>
        <end position="620"/>
    </location>
</feature>
<sequence>MNAIKPNKNTNVKLSNWLLIVLGLATLMALTLVFSAFKPKTPEVNYKVHAPFNRTYPKEALGKVLYWEDTEKAVGAVSIHKGLLIAPMSFDFGGGLGAGCLAAYNVDDPYKPKKVFDSRDYKERYHTKGGEHYLGDLGEIHGLYFHKDMIMLSDRGDNWNGFVIVDLAPLYDNNEDTLPYVVSRYRFPDIEKSTIYDGFTFAPVWAGGKYVYAPTGSWGFFIISTEDLKNPKLLAHLTREELYNQTLRSVHAIGDLLVLSPAAVHSRDGNLVFMDVTDPSKPNLLSKHPFKTGYQGILYGDRFYNAGFRRKQGYGKDSLVDIMAYDFADINNVKEVLLGTTTDDIMHNSEYMFLKDDNMFIGDYSGLTRWNVTKDKATFGLKIHPQHPPGNDYGFVSPLGNLVVIGSDHNVESKFNIGCHQIEPDRTPPEVKSVYPKNGTKNVSPNVKIGISFSDWIDNACLEHGAIYLKDEISGNHITSSYSHGLGVVHVIPDEPLKKNRKYGIYVTPMLMDLVGNPFKGSSRIAEFSTGEFLANYTSEIKSTKPMAVGETVSLEAVTISKENQNMYYAWNFGDGTKDTPFTKESSIQKTFEKPGNYSITLISKPEKSNSVSRSTTVQVIHRKLPESQPISSNTLCLNENENRLYVVNPDNNTLACIHIATHKTLFEVTTPKNPVAVVNIKNQLWVSCSKSDKISIYNSTSGEKLHVLDVPYGSAPYGITYNKKTHNIYIAYSATGKVQEIDAETYQLKRSIQLKAPLRHIAFLPKKNVLIAPQFTVNHQGGTTVQWVDTKKWAVIYQKELQPTMDADGISNGRGFPNYMGAIAVSPNQNQVWIPAKKDNVFRGLQRDGKPLVFDQTVRSIAVQMDIDGKKEIEENRVDFDNHDFATSATYNPFGNLVYVTTNGSQALFVIDAYNPKNIATYNVHGEGARGILSNNTGSQLYVHNQLSRSISVFKTSPDGNVTFEAKIKSVQNELLPPNVLDGKRTFNNTFKSNLSREGYMSCASCHIDGSHDGRVWDLTNLGEGLRNTIDLRGKEGMKHGTLHWTANFDEIQDFDKQIVALNEGTGFLYEALLKKHEKFYPSTSGLHKGLDNLAEYISSLSEYPKSPFKNKNGTYSKSAQKGRQHFIDLQCYSCHSGSTFTDSGFNTIHNMGTLKETSGKRLGKTIKGIDTPTLIGLWQSAPYLHDGSAQTLKEVFTQGNGFESHEHKKVTQMSAKAQKEILAFLMELDTEDGIAPQELNSKNSKPKFNKNQYNFEFVYDLHKMNYPLVKVEATDVDKKQQLKYKIIPSTHSNLFSIDSISGQMHYVFEEIYLKNMANKALDSEKKFKLKVLVEDNGTIVRRDTTLVSVTIKFPYMAMTNKEFKRFTTYLINMNAGKSLKNEQLEDYEALKKKSLGYLTNEERWQRY</sequence>
<dbReference type="GO" id="GO:0004130">
    <property type="term" value="F:cytochrome-c peroxidase activity"/>
    <property type="evidence" value="ECO:0007669"/>
    <property type="project" value="TreeGrafter"/>
</dbReference>
<feature type="domain" description="Cytochrome c" evidence="8">
    <location>
        <begin position="979"/>
        <end position="1103"/>
    </location>
</feature>
<dbReference type="InterPro" id="IPR036909">
    <property type="entry name" value="Cyt_c-like_dom_sf"/>
</dbReference>
<keyword evidence="1 5" id="KW-0349">Heme</keyword>
<keyword evidence="10" id="KW-1185">Reference proteome</keyword>
<evidence type="ECO:0000256" key="5">
    <source>
        <dbReference type="PROSITE-ProRule" id="PRU00433"/>
    </source>
</evidence>
<dbReference type="InterPro" id="IPR002126">
    <property type="entry name" value="Cadherin-like_dom"/>
</dbReference>
<dbReference type="InterPro" id="IPR011048">
    <property type="entry name" value="Haem_d1_sf"/>
</dbReference>
<proteinExistence type="predicted"/>
<keyword evidence="4 5" id="KW-0408">Iron</keyword>
<dbReference type="EMBL" id="VSDQ01000679">
    <property type="protein sequence ID" value="TYA74286.1"/>
    <property type="molecule type" value="Genomic_DNA"/>
</dbReference>
<gene>
    <name evidence="9" type="ORF">FUA24_13225</name>
</gene>
<dbReference type="SUPFAM" id="SSF49299">
    <property type="entry name" value="PKD domain"/>
    <property type="match status" value="1"/>
</dbReference>
<evidence type="ECO:0000313" key="10">
    <source>
        <dbReference type="Proteomes" id="UP000323930"/>
    </source>
</evidence>
<dbReference type="PROSITE" id="PS50268">
    <property type="entry name" value="CADHERIN_2"/>
    <property type="match status" value="1"/>
</dbReference>
<dbReference type="GO" id="GO:0005509">
    <property type="term" value="F:calcium ion binding"/>
    <property type="evidence" value="ECO:0007669"/>
    <property type="project" value="InterPro"/>
</dbReference>
<protein>
    <submittedName>
        <fullName evidence="9">PKD domain-containing protein</fullName>
    </submittedName>
</protein>
<dbReference type="InterPro" id="IPR015919">
    <property type="entry name" value="Cadherin-like_sf"/>
</dbReference>
<evidence type="ECO:0000259" key="6">
    <source>
        <dbReference type="PROSITE" id="PS50093"/>
    </source>
</evidence>
<dbReference type="SUPFAM" id="SSF46626">
    <property type="entry name" value="Cytochrome c"/>
    <property type="match status" value="2"/>
</dbReference>
<dbReference type="SUPFAM" id="SSF51004">
    <property type="entry name" value="C-terminal (heme d1) domain of cytochrome cd1-nitrite reductase"/>
    <property type="match status" value="1"/>
</dbReference>
<evidence type="ECO:0000313" key="9">
    <source>
        <dbReference type="EMBL" id="TYA74286.1"/>
    </source>
</evidence>
<evidence type="ECO:0000259" key="8">
    <source>
        <dbReference type="PROSITE" id="PS51007"/>
    </source>
</evidence>
<feature type="domain" description="Cadherin" evidence="7">
    <location>
        <begin position="1270"/>
        <end position="1353"/>
    </location>
</feature>
<dbReference type="CDD" id="cd00146">
    <property type="entry name" value="PKD"/>
    <property type="match status" value="1"/>
</dbReference>
<dbReference type="Pfam" id="PF18911">
    <property type="entry name" value="PKD_4"/>
    <property type="match status" value="1"/>
</dbReference>
<dbReference type="PANTHER" id="PTHR30600">
    <property type="entry name" value="CYTOCHROME C PEROXIDASE-RELATED"/>
    <property type="match status" value="1"/>
</dbReference>
<dbReference type="PROSITE" id="PS51007">
    <property type="entry name" value="CYTC"/>
    <property type="match status" value="2"/>
</dbReference>
<dbReference type="RefSeq" id="WP_148543073.1">
    <property type="nucleotide sequence ID" value="NZ_VSDQ01000679.1"/>
</dbReference>
<reference evidence="9 10" key="1">
    <citation type="submission" date="2019-08" db="EMBL/GenBank/DDBJ databases">
        <title>Seonamhaeicola sediminis sp. nov., isolated from marine sediment.</title>
        <authorList>
            <person name="Cao W.R."/>
        </authorList>
    </citation>
    <scope>NUCLEOTIDE SEQUENCE [LARGE SCALE GENOMIC DNA]</scope>
    <source>
        <strain evidence="9 10">B011</strain>
    </source>
</reference>
<dbReference type="SUPFAM" id="SSF49313">
    <property type="entry name" value="Cadherin-like"/>
    <property type="match status" value="1"/>
</dbReference>
<evidence type="ECO:0000256" key="2">
    <source>
        <dbReference type="ARBA" id="ARBA00022723"/>
    </source>
</evidence>
<dbReference type="Proteomes" id="UP000323930">
    <property type="component" value="Unassembled WGS sequence"/>
</dbReference>
<evidence type="ECO:0000259" key="7">
    <source>
        <dbReference type="PROSITE" id="PS50268"/>
    </source>
</evidence>
<dbReference type="InterPro" id="IPR032812">
    <property type="entry name" value="SbsA_Ig"/>
</dbReference>
<dbReference type="SMART" id="SM00089">
    <property type="entry name" value="PKD"/>
    <property type="match status" value="1"/>
</dbReference>
<feature type="domain" description="Cytochrome c" evidence="8">
    <location>
        <begin position="1119"/>
        <end position="1231"/>
    </location>
</feature>
<comment type="caution">
    <text evidence="9">The sequence shown here is derived from an EMBL/GenBank/DDBJ whole genome shotgun (WGS) entry which is preliminary data.</text>
</comment>
<evidence type="ECO:0000256" key="3">
    <source>
        <dbReference type="ARBA" id="ARBA00022729"/>
    </source>
</evidence>
<keyword evidence="3" id="KW-0732">Signal</keyword>